<feature type="compositionally biased region" description="Acidic residues" evidence="7">
    <location>
        <begin position="18"/>
        <end position="34"/>
    </location>
</feature>
<evidence type="ECO:0000256" key="4">
    <source>
        <dbReference type="ARBA" id="ARBA00022771"/>
    </source>
</evidence>
<dbReference type="EMBL" id="JBICBT010000917">
    <property type="protein sequence ID" value="KAL3093191.1"/>
    <property type="molecule type" value="Genomic_DNA"/>
</dbReference>
<feature type="compositionally biased region" description="Polar residues" evidence="7">
    <location>
        <begin position="58"/>
        <end position="71"/>
    </location>
</feature>
<keyword evidence="5 6" id="KW-0862">Zinc</keyword>
<dbReference type="GO" id="GO:0008270">
    <property type="term" value="F:zinc ion binding"/>
    <property type="evidence" value="ECO:0007669"/>
    <property type="project" value="UniProtKB-KW"/>
</dbReference>
<sequence length="1207" mass="132660">MTGSHEQSDKMGGNSANDVEEGELPEEGEIMDEEEQHHKGKVITMKTEAEESDRAMPTPQQQNTPSNSKTEGGSKDSRGGAGGSSWRRSLNNRGHSDHNFGAGKQHFARGTGGRYRDHDSRAILKSEEAMMDSWVRGTHRSKGARSPTSSPRNAGGSPHADQTKQKQQSVDKVPMAEQQFEKVDNPTESEGDAKAEPTTEGDDGTNGTNAEEQTKQSIPLEDDKDYRVETPPSKELPEEPKQFALAETDDDNDFRRNSFGRFSEKRNFRGNAPQLSPQKFSPNESHRQHQMDVQTMNAPPYEGDSDYGPTPKRHRPMPFFEEENFPIGESDDLRQHTQRFDQSFDQSPYEQQEDFREEEYWSGGRGRGGAFHHFRGGRGGAHRSDWGPGPRWSGGPGAGKPFFDRIICKFFREGFCRDGEKCTYSHATADSHRQPILCRYYQQGFCRRNLFCQNLHGEWPCKAFHKGECTKEQCMFSHEPLDEVSRHILEKMLEDERRGLTDGQNLEPQFQGGYYQRRKMFHQMREQQHFNHNNQQQQQGDHAEMEAHNFQSPHQNQQHFGEVRGLHNNEEEFSGTTRPPPQQQHQAVQQQQQQTQPMPPPNAFGGGAHAMAQAQLPSEPFGTSAGAPSELPPPALVVPPILCGGGDTQPKRLTGAVPQQPPVVGPAYAQMPPASDGTSFGFFNRSAAPPPCAPPSNQMAPPSLHGPPPQSALSSQPNFQQLQQQAQQAPGPHFPHQPSLLGPSAASVPSLSLSAMVQQQQPFATPAKNESFGDALQQISPTPPRPSPTREQSDAFNINQMLEQITQQSSDQFKRPNIEDPMDLLSKAVEESPASPPMFGSSEMGAAGSADDAKLIPMVREWRLYAVDIPTETEGLPMNFDMKLIQQISSSNSDPRLRKLAEKQFDLVSKTFEKKQQQKNAVELTDENVKKETEENANSTEKAKKEAATGDPRKDPRRKGRATEQHQHHPSTSSAAIASPSMSVDVPPFKMEPSSPNSAPSSDGTFSFHQQIAASSDNANAEGPKRTQQKDGAMGKTYGRTAEGMGQPTDGQFQSHGGGGPFFGFHHHQHSSAPPVHPSMDHHAHSASVPPPFITHLHPPPFGHQIHSSAVGGGPFNVPPPVFPMSAAASVAPNAAPPFQQQLGSHAFNVGGFSSSSDSVGGPPRPQPSQISSLREKRKNNEYESPLARIASSSGGAGTLGRRGARY</sequence>
<keyword evidence="10" id="KW-1185">Reference proteome</keyword>
<feature type="region of interest" description="Disordered" evidence="7">
    <location>
        <begin position="1137"/>
        <end position="1207"/>
    </location>
</feature>
<feature type="compositionally biased region" description="Basic and acidic residues" evidence="7">
    <location>
        <begin position="114"/>
        <end position="128"/>
    </location>
</feature>
<protein>
    <recommendedName>
        <fullName evidence="8">C3H1-type domain-containing protein</fullName>
    </recommendedName>
</protein>
<feature type="domain" description="C3H1-type" evidence="8">
    <location>
        <begin position="460"/>
        <end position="481"/>
    </location>
</feature>
<feature type="compositionally biased region" description="Low complexity" evidence="7">
    <location>
        <begin position="971"/>
        <end position="983"/>
    </location>
</feature>
<feature type="compositionally biased region" description="Basic and acidic residues" evidence="7">
    <location>
        <begin position="179"/>
        <end position="197"/>
    </location>
</feature>
<feature type="zinc finger region" description="C3H1-type" evidence="6">
    <location>
        <begin position="460"/>
        <end position="481"/>
    </location>
</feature>
<evidence type="ECO:0000256" key="7">
    <source>
        <dbReference type="SAM" id="MobiDB-lite"/>
    </source>
</evidence>
<dbReference type="PANTHER" id="PTHR13119">
    <property type="entry name" value="ZINC FINGER CCCH DOMAIN-CONTAINING PROTEI"/>
    <property type="match status" value="1"/>
</dbReference>
<dbReference type="Pfam" id="PF14608">
    <property type="entry name" value="zf-CCCH_2"/>
    <property type="match status" value="1"/>
</dbReference>
<dbReference type="InterPro" id="IPR036855">
    <property type="entry name" value="Znf_CCCH_sf"/>
</dbReference>
<evidence type="ECO:0000256" key="6">
    <source>
        <dbReference type="PROSITE-ProRule" id="PRU00723"/>
    </source>
</evidence>
<keyword evidence="3" id="KW-0677">Repeat</keyword>
<evidence type="ECO:0000313" key="10">
    <source>
        <dbReference type="Proteomes" id="UP001620626"/>
    </source>
</evidence>
<evidence type="ECO:0000313" key="9">
    <source>
        <dbReference type="EMBL" id="KAL3093191.1"/>
    </source>
</evidence>
<feature type="zinc finger region" description="C3H1-type" evidence="6">
    <location>
        <begin position="433"/>
        <end position="459"/>
    </location>
</feature>
<keyword evidence="1" id="KW-0597">Phosphoprotein</keyword>
<feature type="domain" description="C3H1-type" evidence="8">
    <location>
        <begin position="402"/>
        <end position="429"/>
    </location>
</feature>
<keyword evidence="2 6" id="KW-0479">Metal-binding</keyword>
<dbReference type="SMART" id="SM00356">
    <property type="entry name" value="ZnF_C3H1"/>
    <property type="match status" value="3"/>
</dbReference>
<feature type="zinc finger region" description="C3H1-type" evidence="6">
    <location>
        <begin position="402"/>
        <end position="429"/>
    </location>
</feature>
<feature type="region of interest" description="Disordered" evidence="7">
    <location>
        <begin position="641"/>
        <end position="746"/>
    </location>
</feature>
<feature type="compositionally biased region" description="Polar residues" evidence="7">
    <location>
        <begin position="273"/>
        <end position="283"/>
    </location>
</feature>
<feature type="compositionally biased region" description="Basic and acidic residues" evidence="7">
    <location>
        <begin position="941"/>
        <end position="954"/>
    </location>
</feature>
<gene>
    <name evidence="9" type="ORF">niasHT_022641</name>
</gene>
<dbReference type="PROSITE" id="PS50103">
    <property type="entry name" value="ZF_C3H1"/>
    <property type="match status" value="3"/>
</dbReference>
<accession>A0ABD2JRC7</accession>
<feature type="region of interest" description="Disordered" evidence="7">
    <location>
        <begin position="570"/>
        <end position="608"/>
    </location>
</feature>
<evidence type="ECO:0000259" key="8">
    <source>
        <dbReference type="PROSITE" id="PS50103"/>
    </source>
</evidence>
<feature type="compositionally biased region" description="Low complexity" evidence="7">
    <location>
        <begin position="713"/>
        <end position="746"/>
    </location>
</feature>
<dbReference type="SUPFAM" id="SSF90229">
    <property type="entry name" value="CCCH zinc finger"/>
    <property type="match status" value="2"/>
</dbReference>
<dbReference type="Gene3D" id="4.10.1000.10">
    <property type="entry name" value="Zinc finger, CCCH-type"/>
    <property type="match status" value="1"/>
</dbReference>
<dbReference type="Pfam" id="PF00642">
    <property type="entry name" value="zf-CCCH"/>
    <property type="match status" value="1"/>
</dbReference>
<dbReference type="InterPro" id="IPR054361">
    <property type="entry name" value="Znf-CCCH_ZC3H4/6/8"/>
</dbReference>
<evidence type="ECO:0000256" key="5">
    <source>
        <dbReference type="ARBA" id="ARBA00022833"/>
    </source>
</evidence>
<feature type="domain" description="C3H1-type" evidence="8">
    <location>
        <begin position="433"/>
        <end position="459"/>
    </location>
</feature>
<comment type="caution">
    <text evidence="9">The sequence shown here is derived from an EMBL/GenBank/DDBJ whole genome shotgun (WGS) entry which is preliminary data.</text>
</comment>
<organism evidence="9 10">
    <name type="scientific">Heterodera trifolii</name>
    <dbReference type="NCBI Taxonomy" id="157864"/>
    <lineage>
        <taxon>Eukaryota</taxon>
        <taxon>Metazoa</taxon>
        <taxon>Ecdysozoa</taxon>
        <taxon>Nematoda</taxon>
        <taxon>Chromadorea</taxon>
        <taxon>Rhabditida</taxon>
        <taxon>Tylenchina</taxon>
        <taxon>Tylenchomorpha</taxon>
        <taxon>Tylenchoidea</taxon>
        <taxon>Heteroderidae</taxon>
        <taxon>Heteroderinae</taxon>
        <taxon>Heterodera</taxon>
    </lineage>
</organism>
<name>A0ABD2JRC7_9BILA</name>
<dbReference type="AlphaFoldDB" id="A0ABD2JRC7"/>
<feature type="compositionally biased region" description="Low complexity" evidence="7">
    <location>
        <begin position="1150"/>
        <end position="1162"/>
    </location>
</feature>
<feature type="compositionally biased region" description="Polar residues" evidence="7">
    <location>
        <begin position="994"/>
        <end position="1019"/>
    </location>
</feature>
<dbReference type="InterPro" id="IPR045124">
    <property type="entry name" value="Su(sable)-like"/>
</dbReference>
<feature type="compositionally biased region" description="Low complexity" evidence="7">
    <location>
        <begin position="583"/>
        <end position="596"/>
    </location>
</feature>
<evidence type="ECO:0000256" key="1">
    <source>
        <dbReference type="ARBA" id="ARBA00022553"/>
    </source>
</evidence>
<feature type="compositionally biased region" description="Low complexity" evidence="7">
    <location>
        <begin position="530"/>
        <end position="539"/>
    </location>
</feature>
<reference evidence="9 10" key="1">
    <citation type="submission" date="2024-10" db="EMBL/GenBank/DDBJ databases">
        <authorList>
            <person name="Kim D."/>
        </authorList>
    </citation>
    <scope>NUCLEOTIDE SEQUENCE [LARGE SCALE GENOMIC DNA]</scope>
    <source>
        <strain evidence="9">BH-2024</strain>
    </source>
</reference>
<keyword evidence="4 6" id="KW-0863">Zinc-finger</keyword>
<dbReference type="GO" id="GO:0045892">
    <property type="term" value="P:negative regulation of DNA-templated transcription"/>
    <property type="evidence" value="ECO:0007669"/>
    <property type="project" value="UniProtKB-ARBA"/>
</dbReference>
<dbReference type="Proteomes" id="UP001620626">
    <property type="component" value="Unassembled WGS sequence"/>
</dbReference>
<feature type="region of interest" description="Disordered" evidence="7">
    <location>
        <begin position="914"/>
        <end position="1090"/>
    </location>
</feature>
<evidence type="ECO:0000256" key="2">
    <source>
        <dbReference type="ARBA" id="ARBA00022723"/>
    </source>
</evidence>
<evidence type="ECO:0000256" key="3">
    <source>
        <dbReference type="ARBA" id="ARBA00022737"/>
    </source>
</evidence>
<feature type="region of interest" description="Disordered" evidence="7">
    <location>
        <begin position="1"/>
        <end position="291"/>
    </location>
</feature>
<dbReference type="InterPro" id="IPR000571">
    <property type="entry name" value="Znf_CCCH"/>
</dbReference>
<feature type="region of interest" description="Disordered" evidence="7">
    <location>
        <begin position="530"/>
        <end position="557"/>
    </location>
</feature>
<dbReference type="PANTHER" id="PTHR13119:SF12">
    <property type="entry name" value="PROTEIN SUPPRESSOR OF SABLE"/>
    <property type="match status" value="1"/>
</dbReference>
<dbReference type="Pfam" id="PF22623">
    <property type="entry name" value="zf-CCCH_9"/>
    <property type="match status" value="1"/>
</dbReference>
<proteinExistence type="predicted"/>